<keyword evidence="5 10" id="KW-0812">Transmembrane</keyword>
<organism evidence="12 13">
    <name type="scientific">Oceanospirillum linum</name>
    <dbReference type="NCBI Taxonomy" id="966"/>
    <lineage>
        <taxon>Bacteria</taxon>
        <taxon>Pseudomonadati</taxon>
        <taxon>Pseudomonadota</taxon>
        <taxon>Gammaproteobacteria</taxon>
        <taxon>Oceanospirillales</taxon>
        <taxon>Oceanospirillaceae</taxon>
        <taxon>Oceanospirillum</taxon>
    </lineage>
</organism>
<evidence type="ECO:0000313" key="12">
    <source>
        <dbReference type="EMBL" id="OOV88041.1"/>
    </source>
</evidence>
<accession>A0A1T1HDV1</accession>
<proteinExistence type="predicted"/>
<comment type="subcellular location">
    <subcellularLocation>
        <location evidence="2">Cell membrane</location>
        <topology evidence="2">Multi-pass membrane protein</topology>
    </subcellularLocation>
</comment>
<evidence type="ECO:0000256" key="6">
    <source>
        <dbReference type="ARBA" id="ARBA00022989"/>
    </source>
</evidence>
<dbReference type="SUPFAM" id="SSF55073">
    <property type="entry name" value="Nucleotide cyclase"/>
    <property type="match status" value="1"/>
</dbReference>
<keyword evidence="6 10" id="KW-1133">Transmembrane helix</keyword>
<name>A0A1T1HDV1_OCELI</name>
<dbReference type="STRING" id="966.BTA35_0200305"/>
<dbReference type="InterPro" id="IPR033479">
    <property type="entry name" value="dCache_1"/>
</dbReference>
<keyword evidence="7 10" id="KW-0472">Membrane</keyword>
<evidence type="ECO:0000256" key="4">
    <source>
        <dbReference type="ARBA" id="ARBA00022475"/>
    </source>
</evidence>
<feature type="region of interest" description="Disordered" evidence="9">
    <location>
        <begin position="564"/>
        <end position="588"/>
    </location>
</feature>
<dbReference type="CDD" id="cd01949">
    <property type="entry name" value="GGDEF"/>
    <property type="match status" value="1"/>
</dbReference>
<dbReference type="FunFam" id="3.30.70.270:FF:000001">
    <property type="entry name" value="Diguanylate cyclase domain protein"/>
    <property type="match status" value="1"/>
</dbReference>
<dbReference type="InterPro" id="IPR000160">
    <property type="entry name" value="GGDEF_dom"/>
</dbReference>
<keyword evidence="4" id="KW-1003">Cell membrane</keyword>
<evidence type="ECO:0000259" key="11">
    <source>
        <dbReference type="PROSITE" id="PS50887"/>
    </source>
</evidence>
<dbReference type="Gene3D" id="3.30.70.270">
    <property type="match status" value="1"/>
</dbReference>
<evidence type="ECO:0000256" key="10">
    <source>
        <dbReference type="SAM" id="Phobius"/>
    </source>
</evidence>
<feature type="transmembrane region" description="Helical" evidence="10">
    <location>
        <begin position="55"/>
        <end position="76"/>
    </location>
</feature>
<dbReference type="SMART" id="SM00267">
    <property type="entry name" value="GGDEF"/>
    <property type="match status" value="1"/>
</dbReference>
<feature type="compositionally biased region" description="Basic and acidic residues" evidence="9">
    <location>
        <begin position="564"/>
        <end position="576"/>
    </location>
</feature>
<dbReference type="NCBIfam" id="TIGR00254">
    <property type="entry name" value="GGDEF"/>
    <property type="match status" value="1"/>
</dbReference>
<dbReference type="CDD" id="cd12912">
    <property type="entry name" value="PDC2_MCP_like"/>
    <property type="match status" value="1"/>
</dbReference>
<dbReference type="Pfam" id="PF00990">
    <property type="entry name" value="GGDEF"/>
    <property type="match status" value="1"/>
</dbReference>
<reference evidence="12" key="1">
    <citation type="submission" date="2017-02" db="EMBL/GenBank/DDBJ databases">
        <title>Draft Genome Sequence of the Salt Water Bacterium Oceanospirillum linum ATCC 11336.</title>
        <authorList>
            <person name="Trachtenberg A.M."/>
            <person name="Carney J.G."/>
            <person name="Linnane J.D."/>
            <person name="Rheaume B.A."/>
            <person name="Pitts N.L."/>
            <person name="Mykles D.L."/>
            <person name="Maclea K.S."/>
        </authorList>
    </citation>
    <scope>NUCLEOTIDE SEQUENCE [LARGE SCALE GENOMIC DNA]</scope>
    <source>
        <strain evidence="12">ATCC 11336</strain>
    </source>
</reference>
<dbReference type="PANTHER" id="PTHR45138:SF9">
    <property type="entry name" value="DIGUANYLATE CYCLASE DGCM-RELATED"/>
    <property type="match status" value="1"/>
</dbReference>
<dbReference type="EC" id="2.7.7.65" evidence="3"/>
<evidence type="ECO:0000256" key="3">
    <source>
        <dbReference type="ARBA" id="ARBA00012528"/>
    </source>
</evidence>
<evidence type="ECO:0000256" key="7">
    <source>
        <dbReference type="ARBA" id="ARBA00023136"/>
    </source>
</evidence>
<dbReference type="RefSeq" id="WP_077242450.1">
    <property type="nucleotide sequence ID" value="NZ_FXTS01000001.1"/>
</dbReference>
<keyword evidence="13" id="KW-1185">Reference proteome</keyword>
<dbReference type="GO" id="GO:0005886">
    <property type="term" value="C:plasma membrane"/>
    <property type="evidence" value="ECO:0007669"/>
    <property type="project" value="UniProtKB-SubCell"/>
</dbReference>
<dbReference type="GO" id="GO:0043709">
    <property type="term" value="P:cell adhesion involved in single-species biofilm formation"/>
    <property type="evidence" value="ECO:0007669"/>
    <property type="project" value="TreeGrafter"/>
</dbReference>
<dbReference type="Proteomes" id="UP000190064">
    <property type="component" value="Unassembled WGS sequence"/>
</dbReference>
<feature type="compositionally biased region" description="Polar residues" evidence="9">
    <location>
        <begin position="32"/>
        <end position="41"/>
    </location>
</feature>
<comment type="caution">
    <text evidence="12">The sequence shown here is derived from an EMBL/GenBank/DDBJ whole genome shotgun (WGS) entry which is preliminary data.</text>
</comment>
<dbReference type="Pfam" id="PF02743">
    <property type="entry name" value="dCache_1"/>
    <property type="match status" value="1"/>
</dbReference>
<dbReference type="PROSITE" id="PS50887">
    <property type="entry name" value="GGDEF"/>
    <property type="match status" value="1"/>
</dbReference>
<gene>
    <name evidence="12" type="ORF">BTA35_0200305</name>
</gene>
<comment type="catalytic activity">
    <reaction evidence="8">
        <text>2 GTP = 3',3'-c-di-GMP + 2 diphosphate</text>
        <dbReference type="Rhea" id="RHEA:24898"/>
        <dbReference type="ChEBI" id="CHEBI:33019"/>
        <dbReference type="ChEBI" id="CHEBI:37565"/>
        <dbReference type="ChEBI" id="CHEBI:58805"/>
        <dbReference type="EC" id="2.7.7.65"/>
    </reaction>
</comment>
<feature type="region of interest" description="Disordered" evidence="9">
    <location>
        <begin position="1"/>
        <end position="42"/>
    </location>
</feature>
<evidence type="ECO:0000313" key="13">
    <source>
        <dbReference type="Proteomes" id="UP000190064"/>
    </source>
</evidence>
<evidence type="ECO:0000256" key="8">
    <source>
        <dbReference type="ARBA" id="ARBA00034247"/>
    </source>
</evidence>
<dbReference type="AlphaFoldDB" id="A0A1T1HDV1"/>
<dbReference type="InterPro" id="IPR029151">
    <property type="entry name" value="Sensor-like_sf"/>
</dbReference>
<dbReference type="InterPro" id="IPR050469">
    <property type="entry name" value="Diguanylate_Cyclase"/>
</dbReference>
<dbReference type="InterPro" id="IPR029787">
    <property type="entry name" value="Nucleotide_cyclase"/>
</dbReference>
<dbReference type="Gene3D" id="3.30.450.20">
    <property type="entry name" value="PAS domain"/>
    <property type="match status" value="1"/>
</dbReference>
<protein>
    <recommendedName>
        <fullName evidence="3">diguanylate cyclase</fullName>
        <ecNumber evidence="3">2.7.7.65</ecNumber>
    </recommendedName>
</protein>
<evidence type="ECO:0000256" key="2">
    <source>
        <dbReference type="ARBA" id="ARBA00004651"/>
    </source>
</evidence>
<evidence type="ECO:0000256" key="1">
    <source>
        <dbReference type="ARBA" id="ARBA00001946"/>
    </source>
</evidence>
<sequence length="588" mass="65601">MKRSPAEVLKTPKVLKASAAPNVSEAPPLSEAGNSSSSQPTVCRRRQQHLTLKRLILLLALSSATVTLLNSFYASYQVQKEQLIQHELDSNFAYATKLAATTNNFLRSAQQQLAYAAGELQYRMDDHNYLLRQADRLRLQTDSFNSVVITGADGTVLATSPNTLEIIGEKLRSEGAIEALKKQIPLISAPYISATGRLLVVISQPLFDRQGRYIGYIGGSLYLKERSILNDMLGTHYYEDGSYLYVVDKNQRLLYHPNKSRIGDVVTGNRVIRQVMSGNGGSLSVINSEGIEMLAGFAPVTISHWGIIAQRPLKATLASLNDVVAQVLYRSLPITIITFFTIWLLARMIARPLKQLADTARTMDQPQTHERLHRIRSWYFESGELKHAMEKGFSLLQQQIGQLRHAASTDPLTGVYNRRSLDIFLSQLQADHTEFTILALDIDHFKQVNDHFGHEAGDKALTSLTQKMSELSRDGDIIARTGGEEFVLVLPSTTQKQALTIAERLRISVAQMQINIVGSIKVSVGIASSRKNTYTPKQVLKQADQALYQAKHRGRNRCVVYREPSYEKSCTTEESRTSQAEHNTTEEA</sequence>
<dbReference type="EMBL" id="MTSD02000001">
    <property type="protein sequence ID" value="OOV88041.1"/>
    <property type="molecule type" value="Genomic_DNA"/>
</dbReference>
<dbReference type="SUPFAM" id="SSF103190">
    <property type="entry name" value="Sensory domain-like"/>
    <property type="match status" value="2"/>
</dbReference>
<dbReference type="GO" id="GO:1902201">
    <property type="term" value="P:negative regulation of bacterial-type flagellum-dependent cell motility"/>
    <property type="evidence" value="ECO:0007669"/>
    <property type="project" value="TreeGrafter"/>
</dbReference>
<dbReference type="PANTHER" id="PTHR45138">
    <property type="entry name" value="REGULATORY COMPONENTS OF SENSORY TRANSDUCTION SYSTEM"/>
    <property type="match status" value="1"/>
</dbReference>
<dbReference type="Gene3D" id="6.10.340.10">
    <property type="match status" value="1"/>
</dbReference>
<dbReference type="InterPro" id="IPR043128">
    <property type="entry name" value="Rev_trsase/Diguanyl_cyclase"/>
</dbReference>
<feature type="domain" description="GGDEF" evidence="11">
    <location>
        <begin position="433"/>
        <end position="563"/>
    </location>
</feature>
<evidence type="ECO:0000256" key="9">
    <source>
        <dbReference type="SAM" id="MobiDB-lite"/>
    </source>
</evidence>
<dbReference type="GO" id="GO:0052621">
    <property type="term" value="F:diguanylate cyclase activity"/>
    <property type="evidence" value="ECO:0007669"/>
    <property type="project" value="UniProtKB-EC"/>
</dbReference>
<dbReference type="CDD" id="cd18773">
    <property type="entry name" value="PDC1_HK_sensor"/>
    <property type="match status" value="1"/>
</dbReference>
<comment type="cofactor">
    <cofactor evidence="1">
        <name>Mg(2+)</name>
        <dbReference type="ChEBI" id="CHEBI:18420"/>
    </cofactor>
</comment>
<evidence type="ECO:0000256" key="5">
    <source>
        <dbReference type="ARBA" id="ARBA00022692"/>
    </source>
</evidence>